<dbReference type="InterPro" id="IPR029058">
    <property type="entry name" value="AB_hydrolase_fold"/>
</dbReference>
<dbReference type="SUPFAM" id="SSF53474">
    <property type="entry name" value="alpha/beta-Hydrolases"/>
    <property type="match status" value="1"/>
</dbReference>
<reference evidence="2 3" key="1">
    <citation type="journal article" date="2010" name="Cell">
        <title>The genome of Naegleria gruberi illuminates early eukaryotic versatility.</title>
        <authorList>
            <person name="Fritz-Laylin L.K."/>
            <person name="Prochnik S.E."/>
            <person name="Ginger M.L."/>
            <person name="Dacks J.B."/>
            <person name="Carpenter M.L."/>
            <person name="Field M.C."/>
            <person name="Kuo A."/>
            <person name="Paredez A."/>
            <person name="Chapman J."/>
            <person name="Pham J."/>
            <person name="Shu S."/>
            <person name="Neupane R."/>
            <person name="Cipriano M."/>
            <person name="Mancuso J."/>
            <person name="Tu H."/>
            <person name="Salamov A."/>
            <person name="Lindquist E."/>
            <person name="Shapiro H."/>
            <person name="Lucas S."/>
            <person name="Grigoriev I.V."/>
            <person name="Cande W.Z."/>
            <person name="Fulton C."/>
            <person name="Rokhsar D.S."/>
            <person name="Dawson S.C."/>
        </authorList>
    </citation>
    <scope>NUCLEOTIDE SEQUENCE [LARGE SCALE GENOMIC DNA]</scope>
    <source>
        <strain evidence="2 3">NEG-M</strain>
    </source>
</reference>
<dbReference type="Proteomes" id="UP000006671">
    <property type="component" value="Unassembled WGS sequence"/>
</dbReference>
<proteinExistence type="predicted"/>
<dbReference type="GeneID" id="8857558"/>
<dbReference type="Gene3D" id="3.40.50.1820">
    <property type="entry name" value="alpha/beta hydrolase"/>
    <property type="match status" value="1"/>
</dbReference>
<keyword evidence="3" id="KW-1185">Reference proteome</keyword>
<dbReference type="AlphaFoldDB" id="D2VZY5"/>
<dbReference type="RefSeq" id="XP_002670393.1">
    <property type="nucleotide sequence ID" value="XM_002670347.1"/>
</dbReference>
<dbReference type="InParanoid" id="D2VZY5"/>
<evidence type="ECO:0000256" key="1">
    <source>
        <dbReference type="SAM" id="Phobius"/>
    </source>
</evidence>
<gene>
    <name evidence="2" type="ORF">NAEGRDRAFT_81882</name>
</gene>
<feature type="transmembrane region" description="Helical" evidence="1">
    <location>
        <begin position="132"/>
        <end position="152"/>
    </location>
</feature>
<keyword evidence="1" id="KW-0472">Membrane</keyword>
<feature type="transmembrane region" description="Helical" evidence="1">
    <location>
        <begin position="6"/>
        <end position="21"/>
    </location>
</feature>
<dbReference type="EMBL" id="GG738916">
    <property type="protein sequence ID" value="EFC37649.1"/>
    <property type="molecule type" value="Genomic_DNA"/>
</dbReference>
<accession>D2VZY5</accession>
<dbReference type="VEuPathDB" id="AmoebaDB:NAEGRDRAFT_81882"/>
<keyword evidence="1" id="KW-1133">Transmembrane helix</keyword>
<dbReference type="KEGG" id="ngr:NAEGRDRAFT_81882"/>
<dbReference type="ESTHER" id="naegr-d2vzy5">
    <property type="family name" value="6_AlphaBeta_hydrolase"/>
</dbReference>
<keyword evidence="1" id="KW-0812">Transmembrane</keyword>
<name>D2VZY5_NAEGR</name>
<organism evidence="3">
    <name type="scientific">Naegleria gruberi</name>
    <name type="common">Amoeba</name>
    <dbReference type="NCBI Taxonomy" id="5762"/>
    <lineage>
        <taxon>Eukaryota</taxon>
        <taxon>Discoba</taxon>
        <taxon>Heterolobosea</taxon>
        <taxon>Tetramitia</taxon>
        <taxon>Eutetramitia</taxon>
        <taxon>Vahlkampfiidae</taxon>
        <taxon>Naegleria</taxon>
    </lineage>
</organism>
<evidence type="ECO:0000313" key="3">
    <source>
        <dbReference type="Proteomes" id="UP000006671"/>
    </source>
</evidence>
<protein>
    <submittedName>
        <fullName evidence="2">Uncharacterized protein</fullName>
    </submittedName>
</protein>
<dbReference type="OMA" id="FTDHRIF"/>
<dbReference type="OrthoDB" id="10260986at2759"/>
<evidence type="ECO:0000313" key="2">
    <source>
        <dbReference type="EMBL" id="EFC37649.1"/>
    </source>
</evidence>
<sequence>MTTLLYAGIAVLVGGGYYLLFSNKKENNQLDDDECMTEGTDEEIIVNNDLIQQKKTNTRMFLFPSLFTDHRIFSNQKKVYGDILQVIDLFELDEKVYGKVDELTLHSYAKQLTAYIVKNYEKEILDKDFEQFFVGGFCVGGMISIFVAQELMKGYPEIAKKLKGVMLVGSCPSFTHCVDPRYLKIKKVVMNYFPRFVLNGIVRFYLWANRYLNKISSLMESNMVSVWKEDRNIMLKYKTVLDDMMLDKDPNFVFQMLIAEFNFTAHDLDNTLKKDEQVEWDRFNNDLPISHLHGDNDYLLRSNLCESFVKQQVLPNKGNYRLRVMKHSGHFLPLTRMNAVTNFIYNIIQGSPVL</sequence>